<dbReference type="AlphaFoldDB" id="A0A2G3AJ44"/>
<comment type="caution">
    <text evidence="1">The sequence shown here is derived from an EMBL/GenBank/DDBJ whole genome shotgun (WGS) entry which is preliminary data.</text>
</comment>
<sequence>MRIGKNFVTGREVYLSSWNNEEDPALGDHTYHCDLSGYPQNIMNKGSIVVYSSGQWNVSYFSGTQNTKRRKKVATTLLKACDVLVRVCGYEYLVIKA</sequence>
<dbReference type="STRING" id="4072.A0A2G3AJ44"/>
<protein>
    <submittedName>
        <fullName evidence="1">Uncharacterized protein</fullName>
    </submittedName>
</protein>
<organism evidence="1 2">
    <name type="scientific">Capsicum annuum</name>
    <name type="common">Capsicum pepper</name>
    <dbReference type="NCBI Taxonomy" id="4072"/>
    <lineage>
        <taxon>Eukaryota</taxon>
        <taxon>Viridiplantae</taxon>
        <taxon>Streptophyta</taxon>
        <taxon>Embryophyta</taxon>
        <taxon>Tracheophyta</taxon>
        <taxon>Spermatophyta</taxon>
        <taxon>Magnoliopsida</taxon>
        <taxon>eudicotyledons</taxon>
        <taxon>Gunneridae</taxon>
        <taxon>Pentapetalae</taxon>
        <taxon>asterids</taxon>
        <taxon>lamiids</taxon>
        <taxon>Solanales</taxon>
        <taxon>Solanaceae</taxon>
        <taxon>Solanoideae</taxon>
        <taxon>Capsiceae</taxon>
        <taxon>Capsicum</taxon>
    </lineage>
</organism>
<dbReference type="Gramene" id="PHT94249">
    <property type="protein sequence ID" value="PHT94249"/>
    <property type="gene ID" value="T459_02131"/>
</dbReference>
<dbReference type="PANTHER" id="PTHR32444">
    <property type="entry name" value="BULB-TYPE LECTIN DOMAIN-CONTAINING PROTEIN"/>
    <property type="match status" value="1"/>
</dbReference>
<reference evidence="1 2" key="1">
    <citation type="journal article" date="2014" name="Nat. Genet.">
        <title>Genome sequence of the hot pepper provides insights into the evolution of pungency in Capsicum species.</title>
        <authorList>
            <person name="Kim S."/>
            <person name="Park M."/>
            <person name="Yeom S.I."/>
            <person name="Kim Y.M."/>
            <person name="Lee J.M."/>
            <person name="Lee H.A."/>
            <person name="Seo E."/>
            <person name="Choi J."/>
            <person name="Cheong K."/>
            <person name="Kim K.T."/>
            <person name="Jung K."/>
            <person name="Lee G.W."/>
            <person name="Oh S.K."/>
            <person name="Bae C."/>
            <person name="Kim S.B."/>
            <person name="Lee H.Y."/>
            <person name="Kim S.Y."/>
            <person name="Kim M.S."/>
            <person name="Kang B.C."/>
            <person name="Jo Y.D."/>
            <person name="Yang H.B."/>
            <person name="Jeong H.J."/>
            <person name="Kang W.H."/>
            <person name="Kwon J.K."/>
            <person name="Shin C."/>
            <person name="Lim J.Y."/>
            <person name="Park J.H."/>
            <person name="Huh J.H."/>
            <person name="Kim J.S."/>
            <person name="Kim B.D."/>
            <person name="Cohen O."/>
            <person name="Paran I."/>
            <person name="Suh M.C."/>
            <person name="Lee S.B."/>
            <person name="Kim Y.K."/>
            <person name="Shin Y."/>
            <person name="Noh S.J."/>
            <person name="Park J."/>
            <person name="Seo Y.S."/>
            <person name="Kwon S.Y."/>
            <person name="Kim H.A."/>
            <person name="Park J.M."/>
            <person name="Kim H.J."/>
            <person name="Choi S.B."/>
            <person name="Bosland P.W."/>
            <person name="Reeves G."/>
            <person name="Jo S.H."/>
            <person name="Lee B.W."/>
            <person name="Cho H.T."/>
            <person name="Choi H.S."/>
            <person name="Lee M.S."/>
            <person name="Yu Y."/>
            <person name="Do Choi Y."/>
            <person name="Park B.S."/>
            <person name="van Deynze A."/>
            <person name="Ashrafi H."/>
            <person name="Hill T."/>
            <person name="Kim W.T."/>
            <person name="Pai H.S."/>
            <person name="Ahn H.K."/>
            <person name="Yeam I."/>
            <person name="Giovannoni J.J."/>
            <person name="Rose J.K."/>
            <person name="Sorensen I."/>
            <person name="Lee S.J."/>
            <person name="Kim R.W."/>
            <person name="Choi I.Y."/>
            <person name="Choi B.S."/>
            <person name="Lim J.S."/>
            <person name="Lee Y.H."/>
            <person name="Choi D."/>
        </authorList>
    </citation>
    <scope>NUCLEOTIDE SEQUENCE [LARGE SCALE GENOMIC DNA]</scope>
    <source>
        <strain evidence="2">cv. CM334</strain>
    </source>
</reference>
<reference evidence="1 2" key="2">
    <citation type="journal article" date="2017" name="Genome Biol.">
        <title>New reference genome sequences of hot pepper reveal the massive evolution of plant disease-resistance genes by retroduplication.</title>
        <authorList>
            <person name="Kim S."/>
            <person name="Park J."/>
            <person name="Yeom S.I."/>
            <person name="Kim Y.M."/>
            <person name="Seo E."/>
            <person name="Kim K.T."/>
            <person name="Kim M.S."/>
            <person name="Lee J.M."/>
            <person name="Cheong K."/>
            <person name="Shin H.S."/>
            <person name="Kim S.B."/>
            <person name="Han K."/>
            <person name="Lee J."/>
            <person name="Park M."/>
            <person name="Lee H.A."/>
            <person name="Lee H.Y."/>
            <person name="Lee Y."/>
            <person name="Oh S."/>
            <person name="Lee J.H."/>
            <person name="Choi E."/>
            <person name="Choi E."/>
            <person name="Lee S.E."/>
            <person name="Jeon J."/>
            <person name="Kim H."/>
            <person name="Choi G."/>
            <person name="Song H."/>
            <person name="Lee J."/>
            <person name="Lee S.C."/>
            <person name="Kwon J.K."/>
            <person name="Lee H.Y."/>
            <person name="Koo N."/>
            <person name="Hong Y."/>
            <person name="Kim R.W."/>
            <person name="Kang W.H."/>
            <person name="Huh J.H."/>
            <person name="Kang B.C."/>
            <person name="Yang T.J."/>
            <person name="Lee Y.H."/>
            <person name="Bennetzen J.L."/>
            <person name="Choi D."/>
        </authorList>
    </citation>
    <scope>NUCLEOTIDE SEQUENCE [LARGE SCALE GENOMIC DNA]</scope>
    <source>
        <strain evidence="2">cv. CM334</strain>
    </source>
</reference>
<dbReference type="PANTHER" id="PTHR32444:SF171">
    <property type="entry name" value="RECEPTOR-LIKE SERINE_THREONINE-PROTEIN KINASE"/>
    <property type="match status" value="1"/>
</dbReference>
<evidence type="ECO:0000313" key="1">
    <source>
        <dbReference type="EMBL" id="PHT94249.1"/>
    </source>
</evidence>
<dbReference type="EMBL" id="AYRZ02000001">
    <property type="protein sequence ID" value="PHT94249.1"/>
    <property type="molecule type" value="Genomic_DNA"/>
</dbReference>
<proteinExistence type="predicted"/>
<evidence type="ECO:0000313" key="2">
    <source>
        <dbReference type="Proteomes" id="UP000222542"/>
    </source>
</evidence>
<accession>A0A2G3AJ44</accession>
<gene>
    <name evidence="1" type="ORF">T459_02131</name>
</gene>
<dbReference type="Proteomes" id="UP000222542">
    <property type="component" value="Unassembled WGS sequence"/>
</dbReference>
<keyword evidence="2" id="KW-1185">Reference proteome</keyword>
<name>A0A2G3AJ44_CAPAN</name>